<protein>
    <submittedName>
        <fullName evidence="2">Uu.00g083410.m01.CDS01</fullName>
    </submittedName>
</protein>
<reference evidence="2" key="1">
    <citation type="submission" date="2023-10" db="EMBL/GenBank/DDBJ databases">
        <authorList>
            <person name="Hackl T."/>
        </authorList>
    </citation>
    <scope>NUCLEOTIDE SEQUENCE</scope>
</reference>
<proteinExistence type="predicted"/>
<organism evidence="2 3">
    <name type="scientific">Anthostomella pinea</name>
    <dbReference type="NCBI Taxonomy" id="933095"/>
    <lineage>
        <taxon>Eukaryota</taxon>
        <taxon>Fungi</taxon>
        <taxon>Dikarya</taxon>
        <taxon>Ascomycota</taxon>
        <taxon>Pezizomycotina</taxon>
        <taxon>Sordariomycetes</taxon>
        <taxon>Xylariomycetidae</taxon>
        <taxon>Xylariales</taxon>
        <taxon>Xylariaceae</taxon>
        <taxon>Anthostomella</taxon>
    </lineage>
</organism>
<comment type="caution">
    <text evidence="2">The sequence shown here is derived from an EMBL/GenBank/DDBJ whole genome shotgun (WGS) entry which is preliminary data.</text>
</comment>
<feature type="chain" id="PRO_5042520969" evidence="1">
    <location>
        <begin position="19"/>
        <end position="171"/>
    </location>
</feature>
<dbReference type="Proteomes" id="UP001295740">
    <property type="component" value="Unassembled WGS sequence"/>
</dbReference>
<feature type="non-terminal residue" evidence="2">
    <location>
        <position position="171"/>
    </location>
</feature>
<feature type="signal peptide" evidence="1">
    <location>
        <begin position="1"/>
        <end position="18"/>
    </location>
</feature>
<name>A0AAI8YJL3_9PEZI</name>
<sequence>MLFFKVLAALASLPRALGVADLLLIKPVSGAYYTATVDYQQAIALGFTVDAVNTTQWLAMTTSAFSQYKSLVVNPYGVASGGDFSSFKFLIDSKARWAPAVTGNMIIVGTDPGNHGRTIPGAAALISHSVNFTARGSGPGFYLQMPSTGGDATVGTKVDPLDYFGRFMYRT</sequence>
<dbReference type="EMBL" id="CAUWAG010000010">
    <property type="protein sequence ID" value="CAJ2507155.1"/>
    <property type="molecule type" value="Genomic_DNA"/>
</dbReference>
<evidence type="ECO:0000313" key="3">
    <source>
        <dbReference type="Proteomes" id="UP001295740"/>
    </source>
</evidence>
<accession>A0AAI8YJL3</accession>
<evidence type="ECO:0000313" key="2">
    <source>
        <dbReference type="EMBL" id="CAJ2507155.1"/>
    </source>
</evidence>
<gene>
    <name evidence="2" type="ORF">KHLLAP_LOCUS7623</name>
</gene>
<keyword evidence="1" id="KW-0732">Signal</keyword>
<evidence type="ECO:0000256" key="1">
    <source>
        <dbReference type="SAM" id="SignalP"/>
    </source>
</evidence>
<keyword evidence="3" id="KW-1185">Reference proteome</keyword>
<dbReference type="AlphaFoldDB" id="A0AAI8YJL3"/>